<dbReference type="EMBL" id="JACAZH010000027">
    <property type="protein sequence ID" value="KAF7341759.1"/>
    <property type="molecule type" value="Genomic_DNA"/>
</dbReference>
<dbReference type="Pfam" id="PF03663">
    <property type="entry name" value="Glyco_hydro_76"/>
    <property type="match status" value="1"/>
</dbReference>
<dbReference type="CDD" id="cd02878">
    <property type="entry name" value="GH18_zymocin_alpha"/>
    <property type="match status" value="1"/>
</dbReference>
<accession>A0A8H6XJF0</accession>
<evidence type="ECO:0000256" key="3">
    <source>
        <dbReference type="ARBA" id="ARBA00022801"/>
    </source>
</evidence>
<dbReference type="Pfam" id="PF00704">
    <property type="entry name" value="Glyco_hydro_18"/>
    <property type="match status" value="1"/>
</dbReference>
<dbReference type="SMART" id="SM00636">
    <property type="entry name" value="Glyco_18"/>
    <property type="match status" value="1"/>
</dbReference>
<dbReference type="InterPro" id="IPR001223">
    <property type="entry name" value="Glyco_hydro18_cat"/>
</dbReference>
<evidence type="ECO:0000256" key="1">
    <source>
        <dbReference type="ARBA" id="ARBA00000822"/>
    </source>
</evidence>
<feature type="region of interest" description="Disordered" evidence="9">
    <location>
        <begin position="468"/>
        <end position="487"/>
    </location>
</feature>
<evidence type="ECO:0000256" key="5">
    <source>
        <dbReference type="ARBA" id="ARBA00023277"/>
    </source>
</evidence>
<keyword evidence="6 8" id="KW-0326">Glycosidase</keyword>
<dbReference type="InterPro" id="IPR011583">
    <property type="entry name" value="Chitinase_II/V-like_cat"/>
</dbReference>
<dbReference type="PANTHER" id="PTHR47700">
    <property type="entry name" value="V CHITINASE, PUTATIVE (AFU_ORTHOLOGUE AFUA_6G13720)-RELATED"/>
    <property type="match status" value="1"/>
</dbReference>
<dbReference type="Gene3D" id="3.10.50.10">
    <property type="match status" value="1"/>
</dbReference>
<dbReference type="SUPFAM" id="SSF48208">
    <property type="entry name" value="Six-hairpin glycosidases"/>
    <property type="match status" value="1"/>
</dbReference>
<keyword evidence="12" id="KW-1185">Reference proteome</keyword>
<keyword evidence="2" id="KW-0147">Chitin-binding</keyword>
<comment type="caution">
    <text evidence="11">The sequence shown here is derived from an EMBL/GenBank/DDBJ whole genome shotgun (WGS) entry which is preliminary data.</text>
</comment>
<evidence type="ECO:0000256" key="8">
    <source>
        <dbReference type="RuleBase" id="RU000489"/>
    </source>
</evidence>
<dbReference type="SUPFAM" id="SSF54556">
    <property type="entry name" value="Chitinase insertion domain"/>
    <property type="match status" value="1"/>
</dbReference>
<dbReference type="Gene3D" id="3.20.20.80">
    <property type="entry name" value="Glycosidases"/>
    <property type="match status" value="1"/>
</dbReference>
<dbReference type="OrthoDB" id="73875at2759"/>
<dbReference type="InterPro" id="IPR001579">
    <property type="entry name" value="Glyco_hydro_18_chit_AS"/>
</dbReference>
<dbReference type="CDD" id="cd00035">
    <property type="entry name" value="ChtBD1"/>
    <property type="match status" value="1"/>
</dbReference>
<dbReference type="InterPro" id="IPR017853">
    <property type="entry name" value="GH"/>
</dbReference>
<dbReference type="GO" id="GO:0000272">
    <property type="term" value="P:polysaccharide catabolic process"/>
    <property type="evidence" value="ECO:0007669"/>
    <property type="project" value="UniProtKB-KW"/>
</dbReference>
<dbReference type="InterPro" id="IPR036861">
    <property type="entry name" value="Endochitinase-like_sf"/>
</dbReference>
<dbReference type="GO" id="GO:0008061">
    <property type="term" value="F:chitin binding"/>
    <property type="evidence" value="ECO:0007669"/>
    <property type="project" value="UniProtKB-KW"/>
</dbReference>
<name>A0A8H6XJF0_9AGAR</name>
<dbReference type="GO" id="GO:0008843">
    <property type="term" value="F:endochitinase activity"/>
    <property type="evidence" value="ECO:0007669"/>
    <property type="project" value="UniProtKB-EC"/>
</dbReference>
<dbReference type="PANTHER" id="PTHR47700:SF2">
    <property type="entry name" value="CHITINASE"/>
    <property type="match status" value="1"/>
</dbReference>
<evidence type="ECO:0000256" key="7">
    <source>
        <dbReference type="ARBA" id="ARBA00023326"/>
    </source>
</evidence>
<sequence>MLGTQIHGDGKPVTTSNSLIFASVPVLRQCRRPWRTRYVGPQVPGTVTPPAGTNLSTLNPCPLNACCDIWGQCGTTSDFCTPSSTGAPGTAAPGTNGCISNCGTEIISSSPPAEFRRVAYFEAFNIQRPCLTMDVTQIDTTQYTHVHFAFLDITSTFDVNTSQFQDQFNKFVKLTGVKRIASFGGWTMSTDPDTYAIFRNAVSSSANQQTWASNLVAFVKQFGLDGIDIDWEYPGEQDIPGIPADDFGDGQNLAAFLVLLRSQLPSGVSLSIATPAGYWYLRAFPIGTMANSLDYIIYMTYDLHGQWDYGSAFDDPGCPAGGCLRSHVNLTETLNAFSMITKAGVPSNKLIVGVTSYGHAFQMTTAGCTGPMCTFTGPSSGATPGPCTQTAGYIANAEINQIIANGGVQTFHDASSDSDILVYNSVQWVAYMNDATKASRTTQYQQLNMGGVSDWAVDLQVFVAPPTTSTPPVTTSTPTPPVTHPQTPCTQVEGWVANWANYLLDNYYEVLSNDPGTGEQTGCGCFPKIPEAWEEPVVFEAVINWAWASGQAGNSESGNGAGALANSVFISEEISDSPAETAQDFGGGNDDVLWAALSWMKYYQYYQATVGKELTSILAGAKAFIDDVASTIQDDPCPGGVLWKPSNVKGPSKNTITNALFIQASVMYYSITGTTSYLTQAESVWTWMQTNGNERSDGIYFDGPVSAPNACGAGGPTDLYTYNSGIMLAAAGGLYAATKNQAYLTSGNATLNAVVNAADFEMNGILYENTCDAQGCTGNDNAWSYKGILMRGVQYFLDAVDDPAITALYSSWIGRQATAITDNAQAGRWRCG</sequence>
<evidence type="ECO:0000256" key="9">
    <source>
        <dbReference type="SAM" id="MobiDB-lite"/>
    </source>
</evidence>
<evidence type="ECO:0000259" key="10">
    <source>
        <dbReference type="PROSITE" id="PS51910"/>
    </source>
</evidence>
<dbReference type="InterPro" id="IPR008928">
    <property type="entry name" value="6-hairpin_glycosidase_sf"/>
</dbReference>
<protein>
    <submittedName>
        <fullName evidence="11">Glycoside hydrolase family 18 protein</fullName>
    </submittedName>
</protein>
<evidence type="ECO:0000313" key="12">
    <source>
        <dbReference type="Proteomes" id="UP000623467"/>
    </source>
</evidence>
<organism evidence="11 12">
    <name type="scientific">Mycena sanguinolenta</name>
    <dbReference type="NCBI Taxonomy" id="230812"/>
    <lineage>
        <taxon>Eukaryota</taxon>
        <taxon>Fungi</taxon>
        <taxon>Dikarya</taxon>
        <taxon>Basidiomycota</taxon>
        <taxon>Agaricomycotina</taxon>
        <taxon>Agaricomycetes</taxon>
        <taxon>Agaricomycetidae</taxon>
        <taxon>Agaricales</taxon>
        <taxon>Marasmiineae</taxon>
        <taxon>Mycenaceae</taxon>
        <taxon>Mycena</taxon>
    </lineage>
</organism>
<reference evidence="11" key="1">
    <citation type="submission" date="2020-05" db="EMBL/GenBank/DDBJ databases">
        <title>Mycena genomes resolve the evolution of fungal bioluminescence.</title>
        <authorList>
            <person name="Tsai I.J."/>
        </authorList>
    </citation>
    <scope>NUCLEOTIDE SEQUENCE</scope>
    <source>
        <strain evidence="11">160909Yilan</strain>
    </source>
</reference>
<keyword evidence="5" id="KW-0119">Carbohydrate metabolism</keyword>
<comment type="catalytic activity">
    <reaction evidence="1">
        <text>Random endo-hydrolysis of N-acetyl-beta-D-glucosaminide (1-&gt;4)-beta-linkages in chitin and chitodextrins.</text>
        <dbReference type="EC" id="3.2.1.14"/>
    </reaction>
</comment>
<dbReference type="Proteomes" id="UP000623467">
    <property type="component" value="Unassembled WGS sequence"/>
</dbReference>
<feature type="domain" description="GH18" evidence="10">
    <location>
        <begin position="115"/>
        <end position="470"/>
    </location>
</feature>
<proteinExistence type="predicted"/>
<dbReference type="Gene3D" id="1.50.10.20">
    <property type="match status" value="1"/>
</dbReference>
<dbReference type="PROSITE" id="PS51910">
    <property type="entry name" value="GH18_2"/>
    <property type="match status" value="1"/>
</dbReference>
<dbReference type="InterPro" id="IPR053214">
    <property type="entry name" value="LysM12-like"/>
</dbReference>
<feature type="compositionally biased region" description="Low complexity" evidence="9">
    <location>
        <begin position="468"/>
        <end position="477"/>
    </location>
</feature>
<keyword evidence="7" id="KW-0624">Polysaccharide degradation</keyword>
<evidence type="ECO:0000313" key="11">
    <source>
        <dbReference type="EMBL" id="KAF7341759.1"/>
    </source>
</evidence>
<dbReference type="SUPFAM" id="SSF57016">
    <property type="entry name" value="Plant lectins/antimicrobial peptides"/>
    <property type="match status" value="1"/>
</dbReference>
<dbReference type="Gene3D" id="3.30.60.10">
    <property type="entry name" value="Endochitinase-like"/>
    <property type="match status" value="1"/>
</dbReference>
<dbReference type="AlphaFoldDB" id="A0A8H6XJF0"/>
<evidence type="ECO:0000256" key="4">
    <source>
        <dbReference type="ARBA" id="ARBA00023024"/>
    </source>
</evidence>
<dbReference type="InterPro" id="IPR029070">
    <property type="entry name" value="Chitinase_insertion_sf"/>
</dbReference>
<dbReference type="SUPFAM" id="SSF51445">
    <property type="entry name" value="(Trans)glycosidases"/>
    <property type="match status" value="1"/>
</dbReference>
<keyword evidence="3 8" id="KW-0378">Hydrolase</keyword>
<evidence type="ECO:0000256" key="2">
    <source>
        <dbReference type="ARBA" id="ARBA00022669"/>
    </source>
</evidence>
<dbReference type="InterPro" id="IPR005198">
    <property type="entry name" value="Glyco_hydro_76"/>
</dbReference>
<keyword evidence="4" id="KW-0146">Chitin degradation</keyword>
<evidence type="ECO:0000256" key="6">
    <source>
        <dbReference type="ARBA" id="ARBA00023295"/>
    </source>
</evidence>
<dbReference type="GO" id="GO:0006032">
    <property type="term" value="P:chitin catabolic process"/>
    <property type="evidence" value="ECO:0007669"/>
    <property type="project" value="UniProtKB-KW"/>
</dbReference>
<dbReference type="PROSITE" id="PS01095">
    <property type="entry name" value="GH18_1"/>
    <property type="match status" value="1"/>
</dbReference>
<gene>
    <name evidence="11" type="ORF">MSAN_02074700</name>
</gene>